<dbReference type="RefSeq" id="XP_018018529.1">
    <property type="nucleotide sequence ID" value="XM_018163040.2"/>
</dbReference>
<keyword evidence="4" id="KW-1015">Disulfide bond</keyword>
<dbReference type="PANTHER" id="PTHR10913">
    <property type="entry name" value="FOLLISTATIN-RELATED"/>
    <property type="match status" value="1"/>
</dbReference>
<dbReference type="GO" id="GO:0005509">
    <property type="term" value="F:calcium ion binding"/>
    <property type="evidence" value="ECO:0007669"/>
    <property type="project" value="InterPro"/>
</dbReference>
<comment type="subunit">
    <text evidence="7">Homodimer. Interacts with SCN10A. Interacts with DIP2A; DIP2A may act as a cell surface receptor for FSTL1. Interacts with BMP4. Interacts with CD14; this interaction promotes TL4-mediated signaling cascade.</text>
</comment>
<dbReference type="InterPro" id="IPR057020">
    <property type="entry name" value="EF-hand_FSTL1"/>
</dbReference>
<dbReference type="InterPro" id="IPR002048">
    <property type="entry name" value="EF_hand_dom"/>
</dbReference>
<dbReference type="SMART" id="SM00280">
    <property type="entry name" value="KAZAL"/>
    <property type="match status" value="1"/>
</dbReference>
<proteinExistence type="predicted"/>
<dbReference type="InterPro" id="IPR036058">
    <property type="entry name" value="Kazal_dom_sf"/>
</dbReference>
<dbReference type="Pfam" id="PF07648">
    <property type="entry name" value="Kazal_2"/>
    <property type="match status" value="1"/>
</dbReference>
<evidence type="ECO:0000256" key="5">
    <source>
        <dbReference type="ARBA" id="ARBA00042478"/>
    </source>
</evidence>
<dbReference type="Gene3D" id="3.30.60.30">
    <property type="match status" value="1"/>
</dbReference>
<feature type="coiled-coil region" evidence="8">
    <location>
        <begin position="501"/>
        <end position="528"/>
    </location>
</feature>
<dbReference type="PANTHER" id="PTHR10913:SF81">
    <property type="entry name" value="KAZAL-LIKE DOMAIN-CONTAINING PROTEIN"/>
    <property type="match status" value="1"/>
</dbReference>
<evidence type="ECO:0000256" key="3">
    <source>
        <dbReference type="ARBA" id="ARBA00022729"/>
    </source>
</evidence>
<dbReference type="SUPFAM" id="SSF57603">
    <property type="entry name" value="FnI-like domain"/>
    <property type="match status" value="1"/>
</dbReference>
<evidence type="ECO:0000313" key="15">
    <source>
        <dbReference type="RefSeq" id="XP_018018530.1"/>
    </source>
</evidence>
<evidence type="ECO:0000256" key="7">
    <source>
        <dbReference type="ARBA" id="ARBA00046973"/>
    </source>
</evidence>
<feature type="compositionally biased region" description="Acidic residues" evidence="9">
    <location>
        <begin position="315"/>
        <end position="339"/>
    </location>
</feature>
<dbReference type="GO" id="GO:0005615">
    <property type="term" value="C:extracellular space"/>
    <property type="evidence" value="ECO:0007669"/>
    <property type="project" value="TreeGrafter"/>
</dbReference>
<dbReference type="GO" id="GO:0030510">
    <property type="term" value="P:regulation of BMP signaling pathway"/>
    <property type="evidence" value="ECO:0007669"/>
    <property type="project" value="TreeGrafter"/>
</dbReference>
<dbReference type="CDD" id="cd00104">
    <property type="entry name" value="KAZAL_FS"/>
    <property type="match status" value="1"/>
</dbReference>
<dbReference type="KEGG" id="hazt:108675058"/>
<accession>A0A8B7NXV0</accession>
<feature type="signal peptide" evidence="10">
    <location>
        <begin position="1"/>
        <end position="17"/>
    </location>
</feature>
<keyword evidence="3 10" id="KW-0732">Signal</keyword>
<evidence type="ECO:0000313" key="14">
    <source>
        <dbReference type="RefSeq" id="XP_018018529.1"/>
    </source>
</evidence>
<dbReference type="Proteomes" id="UP000694843">
    <property type="component" value="Unplaced"/>
</dbReference>
<feature type="compositionally biased region" description="Acidic residues" evidence="9">
    <location>
        <begin position="411"/>
        <end position="424"/>
    </location>
</feature>
<dbReference type="Pfam" id="PF23564">
    <property type="entry name" value="EF-hand_FSTL1"/>
    <property type="match status" value="1"/>
</dbReference>
<dbReference type="SUPFAM" id="SSF100895">
    <property type="entry name" value="Kazal-type serine protease inhibitors"/>
    <property type="match status" value="1"/>
</dbReference>
<comment type="function">
    <text evidence="6">Secreted glycoprotein that is involved in various physiological processes, such as angiogenesis, regulation of the immune response, cell proliferation and differentiation. Plays a role in the development of the central nervous system, skeletal system, lungs, and ureter. Promotes endothelial cell survival, migration and differentiation into network structures in an AKT-dependent manner. Also promotes survival of cardiac myocytes. Initiates various signaling cascades by activating different receptors on the cell surface such as DIP2A, TLR4 or BMP receptors.</text>
</comment>
<gene>
    <name evidence="14 15" type="primary">LOC108675058</name>
</gene>
<dbReference type="InterPro" id="IPR002350">
    <property type="entry name" value="Kazal_dom"/>
</dbReference>
<evidence type="ECO:0000256" key="2">
    <source>
        <dbReference type="ARBA" id="ARBA00022674"/>
    </source>
</evidence>
<dbReference type="InterPro" id="IPR050653">
    <property type="entry name" value="Prot_Inhib_GrowthFact_Antg"/>
</dbReference>
<evidence type="ECO:0000256" key="6">
    <source>
        <dbReference type="ARBA" id="ARBA00045812"/>
    </source>
</evidence>
<evidence type="ECO:0000259" key="11">
    <source>
        <dbReference type="PROSITE" id="PS50222"/>
    </source>
</evidence>
<feature type="chain" id="PRO_5044664419" description="Follistatin-related protein 1" evidence="10">
    <location>
        <begin position="18"/>
        <end position="553"/>
    </location>
</feature>
<dbReference type="SUPFAM" id="SSF47473">
    <property type="entry name" value="EF-hand"/>
    <property type="match status" value="1"/>
</dbReference>
<evidence type="ECO:0000256" key="4">
    <source>
        <dbReference type="ARBA" id="ARBA00023157"/>
    </source>
</evidence>
<dbReference type="PROSITE" id="PS50222">
    <property type="entry name" value="EF_HAND_2"/>
    <property type="match status" value="1"/>
</dbReference>
<feature type="domain" description="EF-hand" evidence="11">
    <location>
        <begin position="212"/>
        <end position="247"/>
    </location>
</feature>
<keyword evidence="13" id="KW-1185">Reference proteome</keyword>
<dbReference type="PROSITE" id="PS51465">
    <property type="entry name" value="KAZAL_2"/>
    <property type="match status" value="1"/>
</dbReference>
<sequence length="553" mass="63611">MRRQILIFLAVIAVSRAMTLDKNRATDSCDRVVCRAGRECVMSGGESQCVCVTRCPDHYKPVCGSDDRSYDNYCLLHQRACLTGEPISVEHTGYCERDIQLAMKEFGITTTRATTVVTTTPSPHVSTTTEERLSVCYGPQRDAMRNTVISHWQRNIQLQPWHTANMTYRESLEGHFFACDSNRDYALRPSELLDCLSTVPFLPRPEQDLTVTRTLCVDALLELVDSNRDWRLSLQEFMHLLDPLYHPIEKHCSLEGKAYDEGAEVRVECNHCICATGSWVCATHSCPPKDTKPKEKDDSFGYMDTKYDLKNTIDKDEELDDDDDYDEDDDDYDDEEDESPENKESARKSAKKGSDLLNASDKKKLDHLENNIRKFYSDLEKWESPKSKNKTIAGTSTSPNTIHEDSSSMSEESDETSSEEEEDDLLDQYDDLLERSQRIRDRLRAIRTSISNIENHRQLPTTRTTTPYPSRLGLLQSTTTTKPARLDHSGLNSINHSRAPISRKHEKYQQYQEALRRKQDRRRLASQTDNDIWEDQWKAKIQKHHHERLGNAL</sequence>
<dbReference type="AlphaFoldDB" id="A0A8B7NXV0"/>
<evidence type="ECO:0000256" key="10">
    <source>
        <dbReference type="SAM" id="SignalP"/>
    </source>
</evidence>
<evidence type="ECO:0000256" key="8">
    <source>
        <dbReference type="SAM" id="Coils"/>
    </source>
</evidence>
<organism evidence="13 15">
    <name type="scientific">Hyalella azteca</name>
    <name type="common">Amphipod</name>
    <dbReference type="NCBI Taxonomy" id="294128"/>
    <lineage>
        <taxon>Eukaryota</taxon>
        <taxon>Metazoa</taxon>
        <taxon>Ecdysozoa</taxon>
        <taxon>Arthropoda</taxon>
        <taxon>Crustacea</taxon>
        <taxon>Multicrustacea</taxon>
        <taxon>Malacostraca</taxon>
        <taxon>Eumalacostraca</taxon>
        <taxon>Peracarida</taxon>
        <taxon>Amphipoda</taxon>
        <taxon>Senticaudata</taxon>
        <taxon>Talitrida</taxon>
        <taxon>Talitroidea</taxon>
        <taxon>Hyalellidae</taxon>
        <taxon>Hyalella</taxon>
    </lineage>
</organism>
<evidence type="ECO:0000256" key="1">
    <source>
        <dbReference type="ARBA" id="ARBA00019697"/>
    </source>
</evidence>
<feature type="domain" description="Kazal-like" evidence="12">
    <location>
        <begin position="50"/>
        <end position="97"/>
    </location>
</feature>
<name>A0A8B7NXV0_HYAAZ</name>
<feature type="region of interest" description="Disordered" evidence="9">
    <location>
        <begin position="384"/>
        <end position="424"/>
    </location>
</feature>
<dbReference type="GO" id="GO:0008201">
    <property type="term" value="F:heparin binding"/>
    <property type="evidence" value="ECO:0007669"/>
    <property type="project" value="UniProtKB-KW"/>
</dbReference>
<feature type="compositionally biased region" description="Polar residues" evidence="9">
    <location>
        <begin position="390"/>
        <end position="401"/>
    </location>
</feature>
<keyword evidence="2" id="KW-0358">Heparin-binding</keyword>
<feature type="region of interest" description="Disordered" evidence="9">
    <location>
        <begin position="311"/>
        <end position="362"/>
    </location>
</feature>
<dbReference type="Gene3D" id="1.10.238.10">
    <property type="entry name" value="EF-hand"/>
    <property type="match status" value="1"/>
</dbReference>
<evidence type="ECO:0000259" key="12">
    <source>
        <dbReference type="PROSITE" id="PS51465"/>
    </source>
</evidence>
<dbReference type="InterPro" id="IPR011992">
    <property type="entry name" value="EF-hand-dom_pair"/>
</dbReference>
<evidence type="ECO:0000313" key="13">
    <source>
        <dbReference type="Proteomes" id="UP000694843"/>
    </source>
</evidence>
<protein>
    <recommendedName>
        <fullName evidence="1">Follistatin-related protein 1</fullName>
    </recommendedName>
    <alternativeName>
        <fullName evidence="5">Follistatin-like protein 1</fullName>
    </alternativeName>
</protein>
<keyword evidence="8" id="KW-0175">Coiled coil</keyword>
<dbReference type="RefSeq" id="XP_018018530.1">
    <property type="nucleotide sequence ID" value="XM_018163041.2"/>
</dbReference>
<dbReference type="Pfam" id="PF23244">
    <property type="entry name" value="VWF"/>
    <property type="match status" value="1"/>
</dbReference>
<dbReference type="GO" id="GO:0030154">
    <property type="term" value="P:cell differentiation"/>
    <property type="evidence" value="ECO:0007669"/>
    <property type="project" value="TreeGrafter"/>
</dbReference>
<reference evidence="14 15" key="1">
    <citation type="submission" date="2025-04" db="UniProtKB">
        <authorList>
            <consortium name="RefSeq"/>
        </authorList>
    </citation>
    <scope>IDENTIFICATION</scope>
    <source>
        <tissue evidence="14 15">Whole organism</tissue>
    </source>
</reference>
<dbReference type="GeneID" id="108675058"/>
<evidence type="ECO:0000256" key="9">
    <source>
        <dbReference type="SAM" id="MobiDB-lite"/>
    </source>
</evidence>
<dbReference type="OrthoDB" id="126772at2759"/>